<proteinExistence type="predicted"/>
<sequence length="162" mass="19139">MIKQNQSWWKDSEIPDLIGRKKVDPSMLKFGTHIPGDFHSDFRVANKGDLPEVGESHAIKLLYQDGAMNLSFDAELKYIDQHSYNRSSLHLRYDSNKDLQKLFQSIFNFSYNYFLDHMQAKEPGRKNKIIIPDEEAEYISFYMTSISYTYRIILSQHNKNKY</sequence>
<dbReference type="EMBL" id="BMDD01000002">
    <property type="protein sequence ID" value="GGH76740.1"/>
    <property type="molecule type" value="Genomic_DNA"/>
</dbReference>
<protein>
    <submittedName>
        <fullName evidence="1">Uncharacterized protein</fullName>
    </submittedName>
</protein>
<dbReference type="Proteomes" id="UP000605427">
    <property type="component" value="Unassembled WGS sequence"/>
</dbReference>
<accession>A0ABQ1ZRF2</accession>
<keyword evidence="2" id="KW-1185">Reference proteome</keyword>
<evidence type="ECO:0000313" key="2">
    <source>
        <dbReference type="Proteomes" id="UP000605427"/>
    </source>
</evidence>
<organism evidence="1 2">
    <name type="scientific">Saccharibacillus endophyticus</name>
    <dbReference type="NCBI Taxonomy" id="2060666"/>
    <lineage>
        <taxon>Bacteria</taxon>
        <taxon>Bacillati</taxon>
        <taxon>Bacillota</taxon>
        <taxon>Bacilli</taxon>
        <taxon>Bacillales</taxon>
        <taxon>Paenibacillaceae</taxon>
        <taxon>Saccharibacillus</taxon>
    </lineage>
</organism>
<evidence type="ECO:0000313" key="1">
    <source>
        <dbReference type="EMBL" id="GGH76740.1"/>
    </source>
</evidence>
<name>A0ABQ1ZRF2_9BACL</name>
<reference evidence="2" key="1">
    <citation type="journal article" date="2019" name="Int. J. Syst. Evol. Microbiol.">
        <title>The Global Catalogue of Microorganisms (GCM) 10K type strain sequencing project: providing services to taxonomists for standard genome sequencing and annotation.</title>
        <authorList>
            <consortium name="The Broad Institute Genomics Platform"/>
            <consortium name="The Broad Institute Genome Sequencing Center for Infectious Disease"/>
            <person name="Wu L."/>
            <person name="Ma J."/>
        </authorList>
    </citation>
    <scope>NUCLEOTIDE SEQUENCE [LARGE SCALE GENOMIC DNA]</scope>
    <source>
        <strain evidence="2">CCM 8702</strain>
    </source>
</reference>
<gene>
    <name evidence="1" type="ORF">GCM10007362_19440</name>
</gene>
<comment type="caution">
    <text evidence="1">The sequence shown here is derived from an EMBL/GenBank/DDBJ whole genome shotgun (WGS) entry which is preliminary data.</text>
</comment>
<dbReference type="RefSeq" id="WP_172242827.1">
    <property type="nucleotide sequence ID" value="NZ_BMDD01000002.1"/>
</dbReference>